<dbReference type="PANTHER" id="PTHR23179:SF37">
    <property type="entry name" value="1700006A11RIK PROTEIN"/>
    <property type="match status" value="1"/>
</dbReference>
<dbReference type="GO" id="GO:0035023">
    <property type="term" value="P:regulation of Rho protein signal transduction"/>
    <property type="evidence" value="ECO:0007669"/>
    <property type="project" value="InterPro"/>
</dbReference>
<dbReference type="Gene3D" id="2.30.29.30">
    <property type="entry name" value="Pleckstrin-homology domain (PH domain)/Phosphotyrosine-binding domain (PTB)"/>
    <property type="match status" value="1"/>
</dbReference>
<dbReference type="Gene3D" id="1.10.555.10">
    <property type="entry name" value="Rho GTPase activation protein"/>
    <property type="match status" value="1"/>
</dbReference>
<dbReference type="AlphaFoldDB" id="G3UGE4"/>
<accession>G3UGE4</accession>
<dbReference type="InParanoid" id="G3UGE4"/>
<dbReference type="HOGENOM" id="CLU_008526_1_0_1"/>
<sequence>SETTTLSEGLHCNLLIHGPVEFKRGWRRQKRHLFLFSDLLLVSNSKYRKTFKIKDKIPLNTMWMTDCDDTSAKRSLVLGWPTMNFTATFSSSEQKEQWHSSLRRYINLAKEKDHLKSIPLKIFTDDIKNCACCPTTITVTKADTTNDIINKSLPMVSKGSERDYQLWVSSGKKEAPFPLSGHEHPDGIKMSHIQATALVPHRPRSSTSPSTLQEPFLLEQLLSEMEGQFVLKPRHPLRGQEQKDAGQRTGEKKWPVVNWAFRRNPSTCQDNVCRALPSPEPGKLFGVSLKDVCPNDDLPTPLRDTLVFLNQKGSLTEGIFRISASVRACGALKQKLNSGEKVNWEDESVLVIASVLNDFFRNLQENVFLCDLYGQWLAVIDEGNEEEKIAGIQSLGLLDQPPRANIVLLRYLFGVLHNIEQYSASNQMTAYNLSVCIPPSILWSSTSCSPGLENELTKKISLVQFAIKNCLKIFGKDI</sequence>
<dbReference type="SUPFAM" id="SSF50729">
    <property type="entry name" value="PH domain-like"/>
    <property type="match status" value="1"/>
</dbReference>
<evidence type="ECO:0000256" key="2">
    <source>
        <dbReference type="ARBA" id="ARBA00022553"/>
    </source>
</evidence>
<dbReference type="InterPro" id="IPR000159">
    <property type="entry name" value="RA_dom"/>
</dbReference>
<dbReference type="Pfam" id="PF00620">
    <property type="entry name" value="RhoGAP"/>
    <property type="match status" value="1"/>
</dbReference>
<dbReference type="SUPFAM" id="SSF48350">
    <property type="entry name" value="GTPase activation domain, GAP"/>
    <property type="match status" value="1"/>
</dbReference>
<dbReference type="Pfam" id="PF00788">
    <property type="entry name" value="RA"/>
    <property type="match status" value="1"/>
</dbReference>
<protein>
    <recommendedName>
        <fullName evidence="7">Rho GTPase activating protein 20</fullName>
    </recommendedName>
</protein>
<dbReference type="InterPro" id="IPR011993">
    <property type="entry name" value="PH-like_dom_sf"/>
</dbReference>
<dbReference type="InterPro" id="IPR008936">
    <property type="entry name" value="Rho_GTPase_activation_prot"/>
</dbReference>
<dbReference type="GO" id="GO:0005096">
    <property type="term" value="F:GTPase activator activity"/>
    <property type="evidence" value="ECO:0007669"/>
    <property type="project" value="UniProtKB-KW"/>
</dbReference>
<reference evidence="5" key="2">
    <citation type="submission" date="2025-08" db="UniProtKB">
        <authorList>
            <consortium name="Ensembl"/>
        </authorList>
    </citation>
    <scope>IDENTIFICATION</scope>
    <source>
        <strain evidence="5">Isolate ISIS603380</strain>
    </source>
</reference>
<feature type="domain" description="PH" evidence="3">
    <location>
        <begin position="13"/>
        <end position="107"/>
    </location>
</feature>
<dbReference type="PROSITE" id="PS50003">
    <property type="entry name" value="PH_DOMAIN"/>
    <property type="match status" value="1"/>
</dbReference>
<dbReference type="CDD" id="cd13319">
    <property type="entry name" value="PH_RARhoGAP"/>
    <property type="match status" value="1"/>
</dbReference>
<dbReference type="GeneTree" id="ENSGT00940000154633"/>
<feature type="domain" description="Rho-GAP" evidence="4">
    <location>
        <begin position="287"/>
        <end position="474"/>
    </location>
</feature>
<dbReference type="OMA" id="DTHNERT"/>
<dbReference type="SMART" id="SM00233">
    <property type="entry name" value="PH"/>
    <property type="match status" value="1"/>
</dbReference>
<dbReference type="PANTHER" id="PTHR23179">
    <property type="entry name" value="T-CELL ACTIVATION RHO GTPASE ACTIVATING PROTEIN-RELATED"/>
    <property type="match status" value="1"/>
</dbReference>
<dbReference type="InterPro" id="IPR047886">
    <property type="entry name" value="ARHGAP20-like_RhoGAP"/>
</dbReference>
<keyword evidence="2" id="KW-0597">Phosphoprotein</keyword>
<dbReference type="InterPro" id="IPR029071">
    <property type="entry name" value="Ubiquitin-like_domsf"/>
</dbReference>
<dbReference type="FunFam" id="1.10.555.10:FF:000025">
    <property type="entry name" value="Rho GTPase-activating protein 20"/>
    <property type="match status" value="1"/>
</dbReference>
<dbReference type="SUPFAM" id="SSF54236">
    <property type="entry name" value="Ubiquitin-like"/>
    <property type="match status" value="1"/>
</dbReference>
<name>G3UGE4_LOXAF</name>
<evidence type="ECO:0000259" key="3">
    <source>
        <dbReference type="PROSITE" id="PS50003"/>
    </source>
</evidence>
<evidence type="ECO:0000259" key="4">
    <source>
        <dbReference type="PROSITE" id="PS50238"/>
    </source>
</evidence>
<dbReference type="GO" id="GO:0007165">
    <property type="term" value="P:signal transduction"/>
    <property type="evidence" value="ECO:0007669"/>
    <property type="project" value="InterPro"/>
</dbReference>
<keyword evidence="1" id="KW-0343">GTPase activation</keyword>
<dbReference type="eggNOG" id="KOG4724">
    <property type="taxonomic scope" value="Eukaryota"/>
</dbReference>
<keyword evidence="6" id="KW-1185">Reference proteome</keyword>
<dbReference type="InterPro" id="IPR047887">
    <property type="entry name" value="ARHGAP20_PH"/>
</dbReference>
<proteinExistence type="predicted"/>
<dbReference type="Ensembl" id="ENSLAFT00000030653.1">
    <property type="protein sequence ID" value="ENSLAFP00000026902.1"/>
    <property type="gene ID" value="ENSLAFG00000025884.1"/>
</dbReference>
<organism evidence="5 6">
    <name type="scientific">Loxodonta africana</name>
    <name type="common">African elephant</name>
    <dbReference type="NCBI Taxonomy" id="9785"/>
    <lineage>
        <taxon>Eukaryota</taxon>
        <taxon>Metazoa</taxon>
        <taxon>Chordata</taxon>
        <taxon>Craniata</taxon>
        <taxon>Vertebrata</taxon>
        <taxon>Euteleostomi</taxon>
        <taxon>Mammalia</taxon>
        <taxon>Eutheria</taxon>
        <taxon>Afrotheria</taxon>
        <taxon>Proboscidea</taxon>
        <taxon>Elephantidae</taxon>
        <taxon>Loxodonta</taxon>
    </lineage>
</organism>
<dbReference type="InterPro" id="IPR000198">
    <property type="entry name" value="RhoGAP_dom"/>
</dbReference>
<dbReference type="PROSITE" id="PS50238">
    <property type="entry name" value="RHOGAP"/>
    <property type="match status" value="1"/>
</dbReference>
<reference evidence="5 6" key="1">
    <citation type="submission" date="2009-06" db="EMBL/GenBank/DDBJ databases">
        <title>The Genome Sequence of Loxodonta africana (African elephant).</title>
        <authorList>
            <person name="Di Palma F."/>
            <person name="Heiman D."/>
            <person name="Young S."/>
            <person name="Johnson J."/>
            <person name="Lander E.S."/>
            <person name="Lindblad-Toh K."/>
        </authorList>
    </citation>
    <scope>NUCLEOTIDE SEQUENCE [LARGE SCALE GENOMIC DNA]</scope>
    <source>
        <strain evidence="5 6">Isolate ISIS603380</strain>
    </source>
</reference>
<evidence type="ECO:0000256" key="1">
    <source>
        <dbReference type="ARBA" id="ARBA00022468"/>
    </source>
</evidence>
<evidence type="ECO:0000313" key="5">
    <source>
        <dbReference type="Ensembl" id="ENSLAFP00000026902.1"/>
    </source>
</evidence>
<evidence type="ECO:0000313" key="6">
    <source>
        <dbReference type="Proteomes" id="UP000007646"/>
    </source>
</evidence>
<dbReference type="SMART" id="SM00324">
    <property type="entry name" value="RhoGAP"/>
    <property type="match status" value="1"/>
</dbReference>
<dbReference type="Proteomes" id="UP000007646">
    <property type="component" value="Unassembled WGS sequence"/>
</dbReference>
<dbReference type="Pfam" id="PF22286">
    <property type="entry name" value="RHG20_PH"/>
    <property type="match status" value="1"/>
</dbReference>
<reference evidence="5" key="3">
    <citation type="submission" date="2025-09" db="UniProtKB">
        <authorList>
            <consortium name="Ensembl"/>
        </authorList>
    </citation>
    <scope>IDENTIFICATION</scope>
    <source>
        <strain evidence="5">Isolate ISIS603380</strain>
    </source>
</reference>
<dbReference type="InterPro" id="IPR001849">
    <property type="entry name" value="PH_domain"/>
</dbReference>
<evidence type="ECO:0008006" key="7">
    <source>
        <dbReference type="Google" id="ProtNLM"/>
    </source>
</evidence>
<dbReference type="CDD" id="cd04402">
    <property type="entry name" value="RhoGAP_ARHGAP20"/>
    <property type="match status" value="1"/>
</dbReference>
<dbReference type="STRING" id="9785.ENSLAFP00000026902"/>